<dbReference type="InParanoid" id="F2LWZ7"/>
<dbReference type="STRING" id="760142.Hipma_1219"/>
<dbReference type="AlphaFoldDB" id="F2LWZ7"/>
<evidence type="ECO:0000256" key="1">
    <source>
        <dbReference type="SAM" id="MobiDB-lite"/>
    </source>
</evidence>
<name>F2LWZ7_HIPMA</name>
<accession>F2LWZ7</accession>
<sequence length="91" mass="10014">MPIYEYECKFCSHRFQLLQKFTDPAPDVCPNCGKEGGIKKLVSQTSFELKGSGWYVTDYKSSNLASSSSSTVSNSKTNNTKTTQSKEAKSG</sequence>
<dbReference type="PANTHER" id="PTHR34404:SF2">
    <property type="entry name" value="CONSERVED SERINE RICH PROTEIN"/>
    <property type="match status" value="1"/>
</dbReference>
<reference evidence="3 4" key="1">
    <citation type="journal article" date="2011" name="Stand. Genomic Sci.">
        <title>Complete genome sequence of the thermophilic sulfur-reducer Hippea maritima type strain (MH(2)).</title>
        <authorList>
            <person name="Huntemann M."/>
            <person name="Lu M."/>
            <person name="Nolan M."/>
            <person name="Lapidus A."/>
            <person name="Lucas S."/>
            <person name="Hammon N."/>
            <person name="Deshpande S."/>
            <person name="Cheng J.F."/>
            <person name="Tapia R."/>
            <person name="Han C."/>
            <person name="Goodwin L."/>
            <person name="Pitluck S."/>
            <person name="Liolios K."/>
            <person name="Pagani I."/>
            <person name="Ivanova N."/>
            <person name="Ovchinikova G."/>
            <person name="Pati A."/>
            <person name="Chen A."/>
            <person name="Palaniappan K."/>
            <person name="Land M."/>
            <person name="Hauser L."/>
            <person name="Jeffries C.D."/>
            <person name="Detter J.C."/>
            <person name="Brambilla E.M."/>
            <person name="Rohde M."/>
            <person name="Spring S."/>
            <person name="Goker M."/>
            <person name="Woyke T."/>
            <person name="Bristow J."/>
            <person name="Eisen J.A."/>
            <person name="Markowitz V."/>
            <person name="Hugenholtz P."/>
            <person name="Kyrpides N.C."/>
            <person name="Klenk H.P."/>
            <person name="Mavromatis K."/>
        </authorList>
    </citation>
    <scope>NUCLEOTIDE SEQUENCE [LARGE SCALE GENOMIC DNA]</scope>
    <source>
        <strain evidence="4">ATCC 700847 / DSM 10411 / MH2</strain>
    </source>
</reference>
<feature type="region of interest" description="Disordered" evidence="1">
    <location>
        <begin position="63"/>
        <end position="91"/>
    </location>
</feature>
<dbReference type="EMBL" id="CP002606">
    <property type="protein sequence ID" value="AEA34181.1"/>
    <property type="molecule type" value="Genomic_DNA"/>
</dbReference>
<dbReference type="PANTHER" id="PTHR34404">
    <property type="entry name" value="REGULATORY PROTEIN, FMDB FAMILY"/>
    <property type="match status" value="1"/>
</dbReference>
<proteinExistence type="predicted"/>
<feature type="compositionally biased region" description="Low complexity" evidence="1">
    <location>
        <begin position="63"/>
        <end position="83"/>
    </location>
</feature>
<reference evidence="4" key="2">
    <citation type="submission" date="2011-03" db="EMBL/GenBank/DDBJ databases">
        <title>The complete genome of Hippea maritima DSM 10411.</title>
        <authorList>
            <consortium name="US DOE Joint Genome Institute (JGI-PGF)"/>
            <person name="Lucas S."/>
            <person name="Copeland A."/>
            <person name="Lapidus A."/>
            <person name="Bruce D."/>
            <person name="Goodwin L."/>
            <person name="Pitluck S."/>
            <person name="Peters L."/>
            <person name="Kyrpides N."/>
            <person name="Mavromatis K."/>
            <person name="Pagani I."/>
            <person name="Ivanova N."/>
            <person name="Mikhailova N."/>
            <person name="Lu M."/>
            <person name="Detter J.C."/>
            <person name="Tapia R."/>
            <person name="Han C."/>
            <person name="Land M."/>
            <person name="Hauser L."/>
            <person name="Markowitz V."/>
            <person name="Cheng J.-F."/>
            <person name="Hugenholtz P."/>
            <person name="Woyke T."/>
            <person name="Wu D."/>
            <person name="Spring S."/>
            <person name="Schroeder M."/>
            <person name="Brambilla E."/>
            <person name="Klenk H.-P."/>
            <person name="Eisen J.A."/>
        </authorList>
    </citation>
    <scope>NUCLEOTIDE SEQUENCE [LARGE SCALE GENOMIC DNA]</scope>
    <source>
        <strain evidence="4">ATCC 700847 / DSM 10411 / MH2</strain>
    </source>
</reference>
<evidence type="ECO:0000259" key="2">
    <source>
        <dbReference type="SMART" id="SM00834"/>
    </source>
</evidence>
<dbReference type="eggNOG" id="COG2331">
    <property type="taxonomic scope" value="Bacteria"/>
</dbReference>
<evidence type="ECO:0000313" key="3">
    <source>
        <dbReference type="EMBL" id="AEA34181.1"/>
    </source>
</evidence>
<dbReference type="InterPro" id="IPR013429">
    <property type="entry name" value="Regulatory_FmdB_Zinc_ribbon"/>
</dbReference>
<dbReference type="OrthoDB" id="9813321at2"/>
<dbReference type="Pfam" id="PF09723">
    <property type="entry name" value="Zn_ribbon_8"/>
    <property type="match status" value="1"/>
</dbReference>
<dbReference type="RefSeq" id="WP_013682218.1">
    <property type="nucleotide sequence ID" value="NC_015318.1"/>
</dbReference>
<organism evidence="3 4">
    <name type="scientific">Hippea maritima (strain ATCC 700847 / DSM 10411 / MH2)</name>
    <dbReference type="NCBI Taxonomy" id="760142"/>
    <lineage>
        <taxon>Bacteria</taxon>
        <taxon>Pseudomonadati</taxon>
        <taxon>Campylobacterota</taxon>
        <taxon>Desulfurellia</taxon>
        <taxon>Desulfurellales</taxon>
        <taxon>Hippeaceae</taxon>
        <taxon>Hippea</taxon>
    </lineage>
</organism>
<dbReference type="SMART" id="SM00834">
    <property type="entry name" value="CxxC_CXXC_SSSS"/>
    <property type="match status" value="1"/>
</dbReference>
<dbReference type="HOGENOM" id="CLU_136025_1_1_7"/>
<feature type="domain" description="Putative regulatory protein FmdB zinc ribbon" evidence="2">
    <location>
        <begin position="1"/>
        <end position="43"/>
    </location>
</feature>
<protein>
    <submittedName>
        <fullName evidence="3">Regulatory protein, FmdB family</fullName>
    </submittedName>
</protein>
<dbReference type="Proteomes" id="UP000008139">
    <property type="component" value="Chromosome"/>
</dbReference>
<evidence type="ECO:0000313" key="4">
    <source>
        <dbReference type="Proteomes" id="UP000008139"/>
    </source>
</evidence>
<keyword evidence="4" id="KW-1185">Reference proteome</keyword>
<dbReference type="KEGG" id="hmr:Hipma_1219"/>
<gene>
    <name evidence="3" type="ordered locus">Hipma_1219</name>
</gene>
<dbReference type="NCBIfam" id="TIGR02605">
    <property type="entry name" value="CxxC_CxxC_SSSS"/>
    <property type="match status" value="1"/>
</dbReference>